<dbReference type="InterPro" id="IPR052766">
    <property type="entry name" value="S41A_metabolite_peptidase"/>
</dbReference>
<reference evidence="1 2" key="1">
    <citation type="submission" date="2014-02" db="EMBL/GenBank/DDBJ databases">
        <title>The genome sequence of Colletotrichum salicis CBS 607.94.</title>
        <authorList>
            <person name="Baroncelli R."/>
            <person name="Thon M.R."/>
        </authorList>
    </citation>
    <scope>NUCLEOTIDE SEQUENCE [LARGE SCALE GENOMIC DNA]</scope>
    <source>
        <strain evidence="1 2">CBS 607.94</strain>
    </source>
</reference>
<dbReference type="PANTHER" id="PTHR37049:SF4">
    <property type="entry name" value="RHODANESE DOMAIN-CONTAINING PROTEIN"/>
    <property type="match status" value="1"/>
</dbReference>
<keyword evidence="2" id="KW-1185">Reference proteome</keyword>
<protein>
    <submittedName>
        <fullName evidence="1">Uncharacterized protein</fullName>
    </submittedName>
</protein>
<comment type="caution">
    <text evidence="1">The sequence shown here is derived from an EMBL/GenBank/DDBJ whole genome shotgun (WGS) entry which is preliminary data.</text>
</comment>
<dbReference type="OrthoDB" id="27214at2759"/>
<sequence>DKGGAVVVPSVPAQLAYDCLNSVPLGKEAAIELVDSLFPYLEWQSDAAYKADPPPEYDFPAYDLFAAASSIRQNLIDDVYTSEYAFQSALYEEVFGPGHDGHFVYYPDLLTAVFEWTRQRGLVSISEDGSSLPVIKIYGMF</sequence>
<organism evidence="1 2">
    <name type="scientific">Colletotrichum salicis</name>
    <dbReference type="NCBI Taxonomy" id="1209931"/>
    <lineage>
        <taxon>Eukaryota</taxon>
        <taxon>Fungi</taxon>
        <taxon>Dikarya</taxon>
        <taxon>Ascomycota</taxon>
        <taxon>Pezizomycotina</taxon>
        <taxon>Sordariomycetes</taxon>
        <taxon>Hypocreomycetidae</taxon>
        <taxon>Glomerellales</taxon>
        <taxon>Glomerellaceae</taxon>
        <taxon>Colletotrichum</taxon>
        <taxon>Colletotrichum acutatum species complex</taxon>
    </lineage>
</organism>
<gene>
    <name evidence="1" type="ORF">CSAL01_06800</name>
</gene>
<dbReference type="PANTHER" id="PTHR37049">
    <property type="entry name" value="PEPTIDASE S41 FAMILY PROTEIN"/>
    <property type="match status" value="1"/>
</dbReference>
<evidence type="ECO:0000313" key="2">
    <source>
        <dbReference type="Proteomes" id="UP000070121"/>
    </source>
</evidence>
<dbReference type="STRING" id="1209931.A0A135UV43"/>
<accession>A0A135UV43</accession>
<proteinExistence type="predicted"/>
<dbReference type="AlphaFoldDB" id="A0A135UV43"/>
<feature type="non-terminal residue" evidence="1">
    <location>
        <position position="1"/>
    </location>
</feature>
<dbReference type="EMBL" id="JFFI01000994">
    <property type="protein sequence ID" value="KXH64275.1"/>
    <property type="molecule type" value="Genomic_DNA"/>
</dbReference>
<evidence type="ECO:0000313" key="1">
    <source>
        <dbReference type="EMBL" id="KXH64275.1"/>
    </source>
</evidence>
<dbReference type="Proteomes" id="UP000070121">
    <property type="component" value="Unassembled WGS sequence"/>
</dbReference>
<name>A0A135UV43_9PEZI</name>